<evidence type="ECO:0000256" key="1">
    <source>
        <dbReference type="SAM" id="MobiDB-lite"/>
    </source>
</evidence>
<reference evidence="2" key="2">
    <citation type="submission" date="2021-02" db="EMBL/GenBank/DDBJ databases">
        <authorList>
            <person name="Kimball J.A."/>
            <person name="Haas M.W."/>
            <person name="Macchietto M."/>
            <person name="Kono T."/>
            <person name="Duquette J."/>
            <person name="Shao M."/>
        </authorList>
    </citation>
    <scope>NUCLEOTIDE SEQUENCE</scope>
    <source>
        <tissue evidence="2">Fresh leaf tissue</tissue>
    </source>
</reference>
<keyword evidence="3" id="KW-1185">Reference proteome</keyword>
<reference evidence="2" key="1">
    <citation type="journal article" date="2021" name="bioRxiv">
        <title>Whole Genome Assembly and Annotation of Northern Wild Rice, Zizania palustris L., Supports a Whole Genome Duplication in the Zizania Genus.</title>
        <authorList>
            <person name="Haas M."/>
            <person name="Kono T."/>
            <person name="Macchietto M."/>
            <person name="Millas R."/>
            <person name="McGilp L."/>
            <person name="Shao M."/>
            <person name="Duquette J."/>
            <person name="Hirsch C.N."/>
            <person name="Kimball J."/>
        </authorList>
    </citation>
    <scope>NUCLEOTIDE SEQUENCE</scope>
    <source>
        <tissue evidence="2">Fresh leaf tissue</tissue>
    </source>
</reference>
<dbReference type="EMBL" id="JAAALK010000283">
    <property type="protein sequence ID" value="KAG8072931.1"/>
    <property type="molecule type" value="Genomic_DNA"/>
</dbReference>
<sequence length="100" mass="10826">MNNVRRVLLGLGIQGLEESNPRAEVRGGAALDGQAAGALDSVVDWRRSSSSGGRDLIGRLPGGRVLLKRLCVEKKKRRNKTDCDEGNYSSHGAGSDWPYF</sequence>
<evidence type="ECO:0000313" key="3">
    <source>
        <dbReference type="Proteomes" id="UP000729402"/>
    </source>
</evidence>
<name>A0A8J5VVJ4_ZIZPA</name>
<evidence type="ECO:0000313" key="2">
    <source>
        <dbReference type="EMBL" id="KAG8072931.1"/>
    </source>
</evidence>
<comment type="caution">
    <text evidence="2">The sequence shown here is derived from an EMBL/GenBank/DDBJ whole genome shotgun (WGS) entry which is preliminary data.</text>
</comment>
<gene>
    <name evidence="2" type="ORF">GUJ93_ZPchr0006g44901</name>
</gene>
<dbReference type="Proteomes" id="UP000729402">
    <property type="component" value="Unassembled WGS sequence"/>
</dbReference>
<organism evidence="2 3">
    <name type="scientific">Zizania palustris</name>
    <name type="common">Northern wild rice</name>
    <dbReference type="NCBI Taxonomy" id="103762"/>
    <lineage>
        <taxon>Eukaryota</taxon>
        <taxon>Viridiplantae</taxon>
        <taxon>Streptophyta</taxon>
        <taxon>Embryophyta</taxon>
        <taxon>Tracheophyta</taxon>
        <taxon>Spermatophyta</taxon>
        <taxon>Magnoliopsida</taxon>
        <taxon>Liliopsida</taxon>
        <taxon>Poales</taxon>
        <taxon>Poaceae</taxon>
        <taxon>BOP clade</taxon>
        <taxon>Oryzoideae</taxon>
        <taxon>Oryzeae</taxon>
        <taxon>Zizaniinae</taxon>
        <taxon>Zizania</taxon>
    </lineage>
</organism>
<accession>A0A8J5VVJ4</accession>
<dbReference type="AlphaFoldDB" id="A0A8J5VVJ4"/>
<protein>
    <submittedName>
        <fullName evidence="2">Uncharacterized protein</fullName>
    </submittedName>
</protein>
<feature type="region of interest" description="Disordered" evidence="1">
    <location>
        <begin position="76"/>
        <end position="100"/>
    </location>
</feature>
<proteinExistence type="predicted"/>